<feature type="region of interest" description="Disordered" evidence="2">
    <location>
        <begin position="73"/>
        <end position="109"/>
    </location>
</feature>
<protein>
    <recommendedName>
        <fullName evidence="3">Zn(2)-C6 fungal-type domain-containing protein</fullName>
    </recommendedName>
</protein>
<dbReference type="KEGG" id="amus:LMH87_011395"/>
<dbReference type="Gene3D" id="4.10.240.10">
    <property type="entry name" value="Zn(2)-C6 fungal-type DNA-binding domain"/>
    <property type="match status" value="1"/>
</dbReference>
<dbReference type="GO" id="GO:0000981">
    <property type="term" value="F:DNA-binding transcription factor activity, RNA polymerase II-specific"/>
    <property type="evidence" value="ECO:0007669"/>
    <property type="project" value="InterPro"/>
</dbReference>
<name>A0A9W8Q9M2_AKAMU</name>
<gene>
    <name evidence="4" type="ORF">LMH87_011395</name>
</gene>
<evidence type="ECO:0000256" key="2">
    <source>
        <dbReference type="SAM" id="MobiDB-lite"/>
    </source>
</evidence>
<keyword evidence="1" id="KW-0539">Nucleus</keyword>
<dbReference type="Proteomes" id="UP001144673">
    <property type="component" value="Chromosome 4"/>
</dbReference>
<dbReference type="SMART" id="SM00066">
    <property type="entry name" value="GAL4"/>
    <property type="match status" value="1"/>
</dbReference>
<dbReference type="EMBL" id="JAJHUN010000009">
    <property type="protein sequence ID" value="KAJ4150655.1"/>
    <property type="molecule type" value="Genomic_DNA"/>
</dbReference>
<dbReference type="PROSITE" id="PS00463">
    <property type="entry name" value="ZN2_CY6_FUNGAL_1"/>
    <property type="match status" value="1"/>
</dbReference>
<dbReference type="SUPFAM" id="SSF57701">
    <property type="entry name" value="Zn2/Cys6 DNA-binding domain"/>
    <property type="match status" value="1"/>
</dbReference>
<sequence>MSHRSRGCLRCRQRRVKCDRARPSCMRCVTRNERCVGYRDENDLLFENETEKIVKRNQAAVQLADTASLTWASTPSSASRSSASSHRGRTRSLSPSRYTTSPSTTSSHYLDSEALPWTAERSAGPGLKDCGIATDVAVAHFFDRYVLYPCSDASTPGFLEHLPCLFKEVNVEGRQALRWAVKATALADLSRLEESTPEAAGAAFDCYGEALTALRESLSEKGKVPDDYDLMTVVVLDIFETLFMPDYVDDQSHAQGMAHILRLRGQGQFHDARSWGLFRLAHHRVQKQQLAKKMPPLPEARAWLDTFGGSDGMGRLERDGQSISALCHRARQLLTRISDRDAPSNAEILQLVLEMQQLDKEATLWRQTPEWSFSTVAKSVDLRLPQELYRVLPDTLQLHRDIWMAYEWNYHRAARMILHGQLLQCLGETVSSMEAAQPSSGYLDELSLALELRMQMEVSVSTVQILADEVLGTVPQAFGDVDANGRPAEPDRLPGCRAIGAYLLLWPIKILKGKEAATSEAQKHAGSVIFARIRDCTGMKKNLGELSII</sequence>
<keyword evidence="5" id="KW-1185">Reference proteome</keyword>
<organism evidence="4 5">
    <name type="scientific">Akanthomyces muscarius</name>
    <name type="common">Entomopathogenic fungus</name>
    <name type="synonym">Lecanicillium muscarium</name>
    <dbReference type="NCBI Taxonomy" id="2231603"/>
    <lineage>
        <taxon>Eukaryota</taxon>
        <taxon>Fungi</taxon>
        <taxon>Dikarya</taxon>
        <taxon>Ascomycota</taxon>
        <taxon>Pezizomycotina</taxon>
        <taxon>Sordariomycetes</taxon>
        <taxon>Hypocreomycetidae</taxon>
        <taxon>Hypocreales</taxon>
        <taxon>Cordycipitaceae</taxon>
        <taxon>Akanthomyces</taxon>
    </lineage>
</organism>
<dbReference type="PROSITE" id="PS50048">
    <property type="entry name" value="ZN2_CY6_FUNGAL_2"/>
    <property type="match status" value="1"/>
</dbReference>
<comment type="caution">
    <text evidence="4">The sequence shown here is derived from an EMBL/GenBank/DDBJ whole genome shotgun (WGS) entry which is preliminary data.</text>
</comment>
<dbReference type="InterPro" id="IPR036864">
    <property type="entry name" value="Zn2-C6_fun-type_DNA-bd_sf"/>
</dbReference>
<evidence type="ECO:0000313" key="5">
    <source>
        <dbReference type="Proteomes" id="UP001144673"/>
    </source>
</evidence>
<evidence type="ECO:0000313" key="4">
    <source>
        <dbReference type="EMBL" id="KAJ4150655.1"/>
    </source>
</evidence>
<dbReference type="AlphaFoldDB" id="A0A9W8Q9M2"/>
<dbReference type="InterPro" id="IPR053175">
    <property type="entry name" value="DHMBA_Reg_Transcription_Factor"/>
</dbReference>
<dbReference type="GO" id="GO:0008270">
    <property type="term" value="F:zinc ion binding"/>
    <property type="evidence" value="ECO:0007669"/>
    <property type="project" value="InterPro"/>
</dbReference>
<dbReference type="InterPro" id="IPR001138">
    <property type="entry name" value="Zn2Cys6_DnaBD"/>
</dbReference>
<dbReference type="RefSeq" id="XP_056052369.1">
    <property type="nucleotide sequence ID" value="XM_056200529.1"/>
</dbReference>
<evidence type="ECO:0000259" key="3">
    <source>
        <dbReference type="PROSITE" id="PS50048"/>
    </source>
</evidence>
<dbReference type="GeneID" id="80898554"/>
<dbReference type="PANTHER" id="PTHR38791">
    <property type="entry name" value="ZN(II)2CYS6 TRANSCRIPTION FACTOR (EUROFUNG)-RELATED-RELATED"/>
    <property type="match status" value="1"/>
</dbReference>
<accession>A0A9W8Q9M2</accession>
<reference evidence="4" key="1">
    <citation type="journal article" date="2023" name="Access Microbiol">
        <title>De-novo genome assembly for Akanthomyces muscarius, a biocontrol agent of insect agricultural pests.</title>
        <authorList>
            <person name="Erdos Z."/>
            <person name="Studholme D.J."/>
            <person name="Raymond B."/>
            <person name="Sharma M."/>
        </authorList>
    </citation>
    <scope>NUCLEOTIDE SEQUENCE</scope>
    <source>
        <strain evidence="4">Ve6</strain>
    </source>
</reference>
<evidence type="ECO:0000256" key="1">
    <source>
        <dbReference type="ARBA" id="ARBA00023242"/>
    </source>
</evidence>
<feature type="domain" description="Zn(2)-C6 fungal-type" evidence="3">
    <location>
        <begin position="7"/>
        <end position="36"/>
    </location>
</feature>
<proteinExistence type="predicted"/>
<dbReference type="CDD" id="cd00067">
    <property type="entry name" value="GAL4"/>
    <property type="match status" value="1"/>
</dbReference>
<dbReference type="Pfam" id="PF00172">
    <property type="entry name" value="Zn_clus"/>
    <property type="match status" value="1"/>
</dbReference>